<dbReference type="InterPro" id="IPR050366">
    <property type="entry name" value="BP-dependent_transpt_permease"/>
</dbReference>
<name>A0ABY6Z4Q4_9BACL</name>
<dbReference type="Proteomes" id="UP001164803">
    <property type="component" value="Chromosome"/>
</dbReference>
<dbReference type="PANTHER" id="PTHR43386">
    <property type="entry name" value="OLIGOPEPTIDE TRANSPORT SYSTEM PERMEASE PROTEIN APPC"/>
    <property type="match status" value="1"/>
</dbReference>
<dbReference type="PROSITE" id="PS50928">
    <property type="entry name" value="ABC_TM1"/>
    <property type="match status" value="1"/>
</dbReference>
<feature type="transmembrane region" description="Helical" evidence="7">
    <location>
        <begin position="235"/>
        <end position="259"/>
    </location>
</feature>
<evidence type="ECO:0000256" key="1">
    <source>
        <dbReference type="ARBA" id="ARBA00004651"/>
    </source>
</evidence>
<feature type="transmembrane region" description="Helical" evidence="7">
    <location>
        <begin position="7"/>
        <end position="28"/>
    </location>
</feature>
<dbReference type="RefSeq" id="WP_268044629.1">
    <property type="nucleotide sequence ID" value="NZ_CP104064.1"/>
</dbReference>
<dbReference type="CDD" id="cd06261">
    <property type="entry name" value="TM_PBP2"/>
    <property type="match status" value="1"/>
</dbReference>
<evidence type="ECO:0000259" key="8">
    <source>
        <dbReference type="PROSITE" id="PS50928"/>
    </source>
</evidence>
<comment type="subcellular location">
    <subcellularLocation>
        <location evidence="1 7">Cell membrane</location>
        <topology evidence="1 7">Multi-pass membrane protein</topology>
    </subcellularLocation>
</comment>
<evidence type="ECO:0000256" key="5">
    <source>
        <dbReference type="ARBA" id="ARBA00022989"/>
    </source>
</evidence>
<evidence type="ECO:0000313" key="9">
    <source>
        <dbReference type="EMBL" id="WAH37181.1"/>
    </source>
</evidence>
<evidence type="ECO:0000256" key="3">
    <source>
        <dbReference type="ARBA" id="ARBA00022475"/>
    </source>
</evidence>
<keyword evidence="6 7" id="KW-0472">Membrane</keyword>
<dbReference type="InterPro" id="IPR025966">
    <property type="entry name" value="OppC_N"/>
</dbReference>
<feature type="transmembrane region" description="Helical" evidence="7">
    <location>
        <begin position="99"/>
        <end position="122"/>
    </location>
</feature>
<dbReference type="SUPFAM" id="SSF161098">
    <property type="entry name" value="MetI-like"/>
    <property type="match status" value="1"/>
</dbReference>
<evidence type="ECO:0000256" key="2">
    <source>
        <dbReference type="ARBA" id="ARBA00022448"/>
    </source>
</evidence>
<protein>
    <submittedName>
        <fullName evidence="9">ABC transporter permease</fullName>
    </submittedName>
</protein>
<proteinExistence type="inferred from homology"/>
<reference evidence="9" key="1">
    <citation type="submission" date="2022-08" db="EMBL/GenBank/DDBJ databases">
        <title>Alicyclobacillus dauci DSM2870, complete genome.</title>
        <authorList>
            <person name="Wang Q."/>
            <person name="Cai R."/>
            <person name="Wang Z."/>
        </authorList>
    </citation>
    <scope>NUCLEOTIDE SEQUENCE</scope>
    <source>
        <strain evidence="9">DSM 28700</strain>
    </source>
</reference>
<keyword evidence="4 7" id="KW-0812">Transmembrane</keyword>
<feature type="transmembrane region" description="Helical" evidence="7">
    <location>
        <begin position="128"/>
        <end position="147"/>
    </location>
</feature>
<feature type="transmembrane region" description="Helical" evidence="7">
    <location>
        <begin position="182"/>
        <end position="204"/>
    </location>
</feature>
<keyword evidence="10" id="KW-1185">Reference proteome</keyword>
<dbReference type="Gene3D" id="1.10.3720.10">
    <property type="entry name" value="MetI-like"/>
    <property type="match status" value="1"/>
</dbReference>
<keyword evidence="3" id="KW-1003">Cell membrane</keyword>
<keyword evidence="2 7" id="KW-0813">Transport</keyword>
<accession>A0ABY6Z4Q4</accession>
<comment type="similarity">
    <text evidence="7">Belongs to the binding-protein-dependent transport system permease family.</text>
</comment>
<evidence type="ECO:0000256" key="7">
    <source>
        <dbReference type="RuleBase" id="RU363032"/>
    </source>
</evidence>
<dbReference type="PANTHER" id="PTHR43386:SF1">
    <property type="entry name" value="D,D-DIPEPTIDE TRANSPORT SYSTEM PERMEASE PROTEIN DDPC-RELATED"/>
    <property type="match status" value="1"/>
</dbReference>
<gene>
    <name evidence="9" type="ORF">NZD86_01115</name>
</gene>
<sequence length="270" mass="29076">MNKKARVGVIILVCFVILAIFAPLIAPYSPIDKSFDSMAGPSMKHLFGTTQIGQDVFSEWVWGTRTSLLVGCIAGLSSTFLGLLIGLLAGYLPGVVDEILSYVMNVFLVLPALPLMIVLAAYSPVKGMGLIILVIVFTGWAWGARVFRAQVSTLRTRDYIVAARFAGDSLPRVLFKEIFPNMLSLVAAGAFSAAITAILAEAGLEFLGLGDPTMLSWGTMMFWAQNSGALLQGQWAWMLVPGASISLLGASLILMNFAVDQLSNPRLKKR</sequence>
<keyword evidence="5 7" id="KW-1133">Transmembrane helix</keyword>
<dbReference type="EMBL" id="CP104064">
    <property type="protein sequence ID" value="WAH37181.1"/>
    <property type="molecule type" value="Genomic_DNA"/>
</dbReference>
<evidence type="ECO:0000313" key="10">
    <source>
        <dbReference type="Proteomes" id="UP001164803"/>
    </source>
</evidence>
<organism evidence="9 10">
    <name type="scientific">Alicyclobacillus dauci</name>
    <dbReference type="NCBI Taxonomy" id="1475485"/>
    <lineage>
        <taxon>Bacteria</taxon>
        <taxon>Bacillati</taxon>
        <taxon>Bacillota</taxon>
        <taxon>Bacilli</taxon>
        <taxon>Bacillales</taxon>
        <taxon>Alicyclobacillaceae</taxon>
        <taxon>Alicyclobacillus</taxon>
    </lineage>
</organism>
<feature type="domain" description="ABC transmembrane type-1" evidence="8">
    <location>
        <begin position="64"/>
        <end position="258"/>
    </location>
</feature>
<evidence type="ECO:0000256" key="4">
    <source>
        <dbReference type="ARBA" id="ARBA00022692"/>
    </source>
</evidence>
<feature type="transmembrane region" description="Helical" evidence="7">
    <location>
        <begin position="68"/>
        <end position="92"/>
    </location>
</feature>
<dbReference type="InterPro" id="IPR000515">
    <property type="entry name" value="MetI-like"/>
</dbReference>
<evidence type="ECO:0000256" key="6">
    <source>
        <dbReference type="ARBA" id="ARBA00023136"/>
    </source>
</evidence>
<dbReference type="Pfam" id="PF12911">
    <property type="entry name" value="OppC_N"/>
    <property type="match status" value="1"/>
</dbReference>
<dbReference type="InterPro" id="IPR035906">
    <property type="entry name" value="MetI-like_sf"/>
</dbReference>
<dbReference type="Pfam" id="PF00528">
    <property type="entry name" value="BPD_transp_1"/>
    <property type="match status" value="1"/>
</dbReference>